<name>A0A432V5E2_9HYPH</name>
<dbReference type="RefSeq" id="WP_128625179.1">
    <property type="nucleotide sequence ID" value="NZ_ML133511.1"/>
</dbReference>
<organism evidence="1 2">
    <name type="scientific">Borborobacter arsenicus</name>
    <dbReference type="NCBI Taxonomy" id="1851146"/>
    <lineage>
        <taxon>Bacteria</taxon>
        <taxon>Pseudomonadati</taxon>
        <taxon>Pseudomonadota</taxon>
        <taxon>Alphaproteobacteria</taxon>
        <taxon>Hyphomicrobiales</taxon>
        <taxon>Phyllobacteriaceae</taxon>
        <taxon>Borborobacter</taxon>
    </lineage>
</organism>
<evidence type="ECO:0000313" key="2">
    <source>
        <dbReference type="Proteomes" id="UP000281647"/>
    </source>
</evidence>
<evidence type="ECO:0000313" key="1">
    <source>
        <dbReference type="EMBL" id="RUM97372.1"/>
    </source>
</evidence>
<reference evidence="1 2" key="1">
    <citation type="submission" date="2018-11" db="EMBL/GenBank/DDBJ databases">
        <title>Pseudaminobacter arsenicus sp. nov., an arsenic-resistant bacterium isolated from arsenic-rich aquifers.</title>
        <authorList>
            <person name="Mu Y."/>
        </authorList>
    </citation>
    <scope>NUCLEOTIDE SEQUENCE [LARGE SCALE GENOMIC DNA]</scope>
    <source>
        <strain evidence="1 2">CB3</strain>
    </source>
</reference>
<accession>A0A432V5E2</accession>
<dbReference type="OrthoDB" id="9780674at2"/>
<dbReference type="PANTHER" id="PTHR42110">
    <property type="entry name" value="L-ASPARAGINASE, PUTATIVE (AFU_ORTHOLOGUE AFUA_3G11890)-RELATED"/>
    <property type="match status" value="1"/>
</dbReference>
<keyword evidence="2" id="KW-1185">Reference proteome</keyword>
<dbReference type="EMBL" id="RKST01000012">
    <property type="protein sequence ID" value="RUM97372.1"/>
    <property type="molecule type" value="Genomic_DNA"/>
</dbReference>
<dbReference type="InterPro" id="IPR010349">
    <property type="entry name" value="Asparaginase_II"/>
</dbReference>
<comment type="caution">
    <text evidence="1">The sequence shown here is derived from an EMBL/GenBank/DDBJ whole genome shotgun (WGS) entry which is preliminary data.</text>
</comment>
<sequence length="349" mass="35607">MTDSVLVEVLRGDVVESVHRGCVAVVDADGGTVLEIGDIERPVFPRSAVKAIQALPLVETGAADAYGFKDKELALACASHSGEAAHVELASAMLAKAGLDVGALECGAHWPTSQQATVKLAGSGGSPTALHNNCSGKHSGFLCACCHSGIDHHGYVKAGHECQKMVCEALEGVTGARHGADNRGTDGCSIPTYAVPLKNVARGFARMATGIGLAPARARAAKRLMEACMAEPFYVAGSGRADTKLMEAAPGQIFVKIGAEGVFCAALPELGLGIALKCDDGAGRAAEVMVAAVLAKLLANDAALAGQLTGFANPMLRNWNGIEVGRLRPSAALTSANALSAVAPIPTFS</sequence>
<dbReference type="Pfam" id="PF06089">
    <property type="entry name" value="Asparaginase_II"/>
    <property type="match status" value="1"/>
</dbReference>
<dbReference type="PANTHER" id="PTHR42110:SF1">
    <property type="entry name" value="L-ASPARAGINASE, PUTATIVE (AFU_ORTHOLOGUE AFUA_3G11890)-RELATED"/>
    <property type="match status" value="1"/>
</dbReference>
<protein>
    <submittedName>
        <fullName evidence="1">Asparaginase</fullName>
    </submittedName>
</protein>
<dbReference type="Proteomes" id="UP000281647">
    <property type="component" value="Unassembled WGS sequence"/>
</dbReference>
<proteinExistence type="predicted"/>
<gene>
    <name evidence="1" type="ORF">EET67_13505</name>
</gene>
<dbReference type="AlphaFoldDB" id="A0A432V5E2"/>